<evidence type="ECO:0000313" key="1">
    <source>
        <dbReference type="EMBL" id="CDW89517.1"/>
    </source>
</evidence>
<protein>
    <submittedName>
        <fullName evidence="1">Uncharacterized protein</fullName>
    </submittedName>
</protein>
<evidence type="ECO:0000313" key="2">
    <source>
        <dbReference type="Proteomes" id="UP000039865"/>
    </source>
</evidence>
<name>A0A078B8A0_STYLE</name>
<dbReference type="Proteomes" id="UP000039865">
    <property type="component" value="Unassembled WGS sequence"/>
</dbReference>
<keyword evidence="2" id="KW-1185">Reference proteome</keyword>
<proteinExistence type="predicted"/>
<dbReference type="OrthoDB" id="299883at2759"/>
<dbReference type="InParanoid" id="A0A078B8A0"/>
<accession>A0A078B8A0</accession>
<sequence length="444" mass="49940">MTEQKQNSTHLNLPQQQNLIIIPRKSNQFRGVSQIYNQKQTPEQEFQARFKGKTSLMSKEGHLGIVQNTLKPINKEMEVTPQKRSDYLNHSSSTQEFLGQKMNQSVDFNTIGYTQEKEGLKNGADFAKRHKRNQQSSIPTSSTMISALDCRKQAVHPFKMLLALIAYLQVGLNRSDIASKDTENSVRFTSLTSIGAGQGPIYQRAVSNQININGSPALLVPMTFTNQQNQQVPASSFYSHMPFGLQSGYSNVFQIQSIPLQQLSPIQNYSQAQVKSGNQDTSGYGTSFTANFTKAPHQMQNGNYALNSSINQSMYHDQGGLPMISSQGTQGISRSSFRSIQHQQQQTSYMQSISSGASKYQEFVNQINKQKLDQINKTNATLNESQQIQYLSPLKQYPKVYENSVYDNTPLSHQLQRKTRRALKLAKSTEVSSFKRGQQQQVPI</sequence>
<dbReference type="EMBL" id="CCKQ01017617">
    <property type="protein sequence ID" value="CDW89517.1"/>
    <property type="molecule type" value="Genomic_DNA"/>
</dbReference>
<dbReference type="AlphaFoldDB" id="A0A078B8A0"/>
<gene>
    <name evidence="1" type="primary">Contig5254.g5631</name>
    <name evidence="1" type="ORF">STYLEM_18650</name>
</gene>
<reference evidence="1 2" key="1">
    <citation type="submission" date="2014-06" db="EMBL/GenBank/DDBJ databases">
        <authorList>
            <person name="Swart Estienne"/>
        </authorList>
    </citation>
    <scope>NUCLEOTIDE SEQUENCE [LARGE SCALE GENOMIC DNA]</scope>
    <source>
        <strain evidence="1 2">130c</strain>
    </source>
</reference>
<organism evidence="1 2">
    <name type="scientific">Stylonychia lemnae</name>
    <name type="common">Ciliate</name>
    <dbReference type="NCBI Taxonomy" id="5949"/>
    <lineage>
        <taxon>Eukaryota</taxon>
        <taxon>Sar</taxon>
        <taxon>Alveolata</taxon>
        <taxon>Ciliophora</taxon>
        <taxon>Intramacronucleata</taxon>
        <taxon>Spirotrichea</taxon>
        <taxon>Stichotrichia</taxon>
        <taxon>Sporadotrichida</taxon>
        <taxon>Oxytrichidae</taxon>
        <taxon>Stylonychinae</taxon>
        <taxon>Stylonychia</taxon>
    </lineage>
</organism>